<keyword evidence="15" id="KW-1185">Reference proteome</keyword>
<dbReference type="Proteomes" id="UP000516072">
    <property type="component" value="Chromosome"/>
</dbReference>
<comment type="PTM">
    <text evidence="12">Is synthesized initially as an inactive proenzyme. Formation of the active enzyme involves a self-maturation process in which the active site pyruvoyl group is generated from an internal serine residue via an autocatalytic post-translational modification. Two non-identical subunits are generated from the proenzyme in this reaction, and the pyruvate is formed at the N-terminus of the alpha chain, which is derived from the carboxyl end of the proenzyme. The autoendoproteolytic cleavage occurs by a canonical serine protease mechanism, in which the side chain hydroxyl group of the serine supplies its oxygen atom to form the C-terminus of the beta chain, while the remainder of the serine residue undergoes an oxidative deamination to produce ammonia and the pyruvoyl prosthetic group on the alpha chain. During this reaction, the Ser that is part of the protease active site of the proenzyme becomes the pyruvoyl prosthetic group, which constitutes an essential element of the active site of the mature decarboxylase.</text>
</comment>
<feature type="modified residue" description="Pyruvic acid (Ser); by autocatalysis" evidence="12">
    <location>
        <position position="259"/>
    </location>
</feature>
<keyword evidence="5 12" id="KW-0443">Lipid metabolism</keyword>
<comment type="subunit">
    <text evidence="12">Heterodimer of a large membrane-associated beta subunit and a small pyruvoyl-containing alpha subunit.</text>
</comment>
<evidence type="ECO:0000256" key="11">
    <source>
        <dbReference type="ARBA" id="ARBA00023317"/>
    </source>
</evidence>
<keyword evidence="7 12" id="KW-0865">Zymogen</keyword>
<feature type="chain" id="PRO_5029062475" description="Phosphatidylserine decarboxylase beta chain" evidence="12">
    <location>
        <begin position="1"/>
        <end position="258"/>
    </location>
</feature>
<comment type="similarity">
    <text evidence="12">Belongs to the phosphatidylserine decarboxylase family. PSD-B subfamily. Prokaryotic type I sub-subfamily.</text>
</comment>
<keyword evidence="3 12" id="KW-0444">Lipid biosynthesis</keyword>
<dbReference type="EMBL" id="LR778175">
    <property type="protein sequence ID" value="CAB1274389.1"/>
    <property type="molecule type" value="Genomic_DNA"/>
</dbReference>
<evidence type="ECO:0000256" key="13">
    <source>
        <dbReference type="SAM" id="Phobius"/>
    </source>
</evidence>
<feature type="site" description="Cleavage (non-hydrolytic); by autocatalysis" evidence="12">
    <location>
        <begin position="258"/>
        <end position="259"/>
    </location>
</feature>
<feature type="active site" description="Charge relay system; for autoendoproteolytic cleavage activity" evidence="12">
    <location>
        <position position="259"/>
    </location>
</feature>
<dbReference type="InterPro" id="IPR033178">
    <property type="entry name" value="PSD_type1_pro"/>
</dbReference>
<dbReference type="PANTHER" id="PTHR10067:SF6">
    <property type="entry name" value="PHOSPHATIDYLSERINE DECARBOXYLASE PROENZYME, MITOCHONDRIAL"/>
    <property type="match status" value="1"/>
</dbReference>
<dbReference type="GO" id="GO:0006646">
    <property type="term" value="P:phosphatidylethanolamine biosynthetic process"/>
    <property type="evidence" value="ECO:0007669"/>
    <property type="project" value="UniProtKB-UniRule"/>
</dbReference>
<evidence type="ECO:0000256" key="6">
    <source>
        <dbReference type="ARBA" id="ARBA00023136"/>
    </source>
</evidence>
<dbReference type="InterPro" id="IPR033177">
    <property type="entry name" value="PSD-B"/>
</dbReference>
<dbReference type="RefSeq" id="WP_197744542.1">
    <property type="nucleotide sequence ID" value="NZ_LR778175.1"/>
</dbReference>
<evidence type="ECO:0000313" key="14">
    <source>
        <dbReference type="EMBL" id="CAB1274389.1"/>
    </source>
</evidence>
<feature type="active site" description="Schiff-base intermediate with substrate; via pyruvic acid; for decarboxylase activity" evidence="12">
    <location>
        <position position="259"/>
    </location>
</feature>
<dbReference type="GO" id="GO:0004609">
    <property type="term" value="F:phosphatidylserine decarboxylase activity"/>
    <property type="evidence" value="ECO:0007669"/>
    <property type="project" value="UniProtKB-UniRule"/>
</dbReference>
<dbReference type="EC" id="4.1.1.65" evidence="12"/>
<evidence type="ECO:0000256" key="10">
    <source>
        <dbReference type="ARBA" id="ARBA00023264"/>
    </source>
</evidence>
<sequence>MANNASHRLRDWLLSLYQYLLPQHILSLLIYHFTRHKIHWLTQLEIHLFRIIFRVNMDEAKIPYSKEYPNFNTFFSRALRESVRPIAKYREIACPVDGHISQIGTLSNRKLIQAKGWHYQLTDLLGHPQISLDSFYQGSFATFYLHPRDYHRVHMPLDGHLKEMIYIPGRLFSVSPKTVNGVPQLFSHNERVINIFNTEIGPMIMVLVGAIFVGSIETVWAGQITPPYQGYLRHWVYTKENKIPKLSKGQEMGRFNMGSTVILIFPTRSVEWLSHLAPNARVLMGQNIGAIR</sequence>
<keyword evidence="11 12" id="KW-0670">Pyruvate</keyword>
<evidence type="ECO:0000256" key="8">
    <source>
        <dbReference type="ARBA" id="ARBA00023209"/>
    </source>
</evidence>
<reference evidence="14 15" key="1">
    <citation type="submission" date="2020-03" db="EMBL/GenBank/DDBJ databases">
        <authorList>
            <person name="Picone N."/>
        </authorList>
    </citation>
    <scope>NUCLEOTIDE SEQUENCE [LARGE SCALE GENOMIC DNA]</scope>
    <source>
        <strain evidence="14">NSCAC1</strain>
    </source>
</reference>
<dbReference type="Pfam" id="PF02666">
    <property type="entry name" value="PS_Dcarbxylase"/>
    <property type="match status" value="1"/>
</dbReference>
<comment type="pathway">
    <text evidence="12">Phospholipid metabolism; phosphatidylethanolamine biosynthesis; phosphatidylethanolamine from CDP-diacylglycerol: step 2/2.</text>
</comment>
<organism evidence="14 15">
    <name type="scientific">Candidatus Nitrosacidococcus tergens</name>
    <dbReference type="NCBI Taxonomy" id="553981"/>
    <lineage>
        <taxon>Bacteria</taxon>
        <taxon>Pseudomonadati</taxon>
        <taxon>Pseudomonadota</taxon>
        <taxon>Gammaproteobacteria</taxon>
        <taxon>Chromatiales</taxon>
        <taxon>Chromatiaceae</taxon>
        <taxon>Candidatus Nitrosacidococcus</taxon>
    </lineage>
</organism>
<proteinExistence type="inferred from homology"/>
<evidence type="ECO:0000256" key="3">
    <source>
        <dbReference type="ARBA" id="ARBA00022516"/>
    </source>
</evidence>
<name>A0A7G1Q7L9_9GAMM</name>
<dbReference type="PANTHER" id="PTHR10067">
    <property type="entry name" value="PHOSPHATIDYLSERINE DECARBOXYLASE"/>
    <property type="match status" value="1"/>
</dbReference>
<evidence type="ECO:0000256" key="2">
    <source>
        <dbReference type="ARBA" id="ARBA00022475"/>
    </source>
</evidence>
<keyword evidence="13" id="KW-1133">Transmembrane helix</keyword>
<dbReference type="AlphaFoldDB" id="A0A7G1Q7L9"/>
<evidence type="ECO:0000313" key="15">
    <source>
        <dbReference type="Proteomes" id="UP000516072"/>
    </source>
</evidence>
<keyword evidence="2 12" id="KW-1003">Cell membrane</keyword>
<keyword evidence="9 12" id="KW-0456">Lyase</keyword>
<keyword evidence="6 12" id="KW-0472">Membrane</keyword>
<evidence type="ECO:0000256" key="12">
    <source>
        <dbReference type="HAMAP-Rule" id="MF_00662"/>
    </source>
</evidence>
<feature type="active site" description="Charge relay system; for autoendoproteolytic cleavage activity" evidence="12">
    <location>
        <position position="97"/>
    </location>
</feature>
<feature type="transmembrane region" description="Helical" evidence="13">
    <location>
        <begin position="12"/>
        <end position="31"/>
    </location>
</feature>
<evidence type="ECO:0000256" key="4">
    <source>
        <dbReference type="ARBA" id="ARBA00022793"/>
    </source>
</evidence>
<dbReference type="HAMAP" id="MF_00662">
    <property type="entry name" value="PS_decarb_PSD_B_type1"/>
    <property type="match status" value="1"/>
</dbReference>
<evidence type="ECO:0000256" key="1">
    <source>
        <dbReference type="ARBA" id="ARBA00005189"/>
    </source>
</evidence>
<protein>
    <recommendedName>
        <fullName evidence="12">Phosphatidylserine decarboxylase proenzyme</fullName>
        <ecNumber evidence="12">4.1.1.65</ecNumber>
    </recommendedName>
    <component>
        <recommendedName>
            <fullName evidence="12">Phosphatidylserine decarboxylase alpha chain</fullName>
        </recommendedName>
    </component>
    <component>
        <recommendedName>
            <fullName evidence="12">Phosphatidylserine decarboxylase beta chain</fullName>
        </recommendedName>
    </component>
</protein>
<keyword evidence="4 12" id="KW-0210">Decarboxylase</keyword>
<comment type="cofactor">
    <cofactor evidence="12">
        <name>pyruvate</name>
        <dbReference type="ChEBI" id="CHEBI:15361"/>
    </cofactor>
    <text evidence="12">Binds 1 pyruvoyl group covalently per subunit.</text>
</comment>
<comment type="function">
    <text evidence="12">Catalyzes the formation of phosphatidylethanolamine (PtdEtn) from phosphatidylserine (PtdSer).</text>
</comment>
<dbReference type="InterPro" id="IPR003817">
    <property type="entry name" value="PS_Dcarbxylase"/>
</dbReference>
<comment type="subcellular location">
    <subcellularLocation>
        <location evidence="12">Cell membrane</location>
        <topology evidence="12">Peripheral membrane protein</topology>
    </subcellularLocation>
</comment>
<comment type="pathway">
    <text evidence="1">Lipid metabolism.</text>
</comment>
<feature type="active site" description="Charge relay system; for autoendoproteolytic cleavage activity" evidence="12">
    <location>
        <position position="154"/>
    </location>
</feature>
<evidence type="ECO:0000256" key="5">
    <source>
        <dbReference type="ARBA" id="ARBA00023098"/>
    </source>
</evidence>
<evidence type="ECO:0000256" key="7">
    <source>
        <dbReference type="ARBA" id="ARBA00023145"/>
    </source>
</evidence>
<evidence type="ECO:0000256" key="9">
    <source>
        <dbReference type="ARBA" id="ARBA00023239"/>
    </source>
</evidence>
<accession>A0A7G1Q7L9</accession>
<feature type="chain" id="PRO_5029062474" description="Phosphatidylserine decarboxylase alpha chain" evidence="12">
    <location>
        <begin position="259"/>
        <end position="292"/>
    </location>
</feature>
<dbReference type="GO" id="GO:0005886">
    <property type="term" value="C:plasma membrane"/>
    <property type="evidence" value="ECO:0007669"/>
    <property type="project" value="UniProtKB-SubCell"/>
</dbReference>
<dbReference type="NCBIfam" id="TIGR00163">
    <property type="entry name" value="PS_decarb"/>
    <property type="match status" value="1"/>
</dbReference>
<dbReference type="KEGG" id="ntg:NSCAC_0144"/>
<dbReference type="UniPathway" id="UPA00558">
    <property type="reaction ID" value="UER00616"/>
</dbReference>
<keyword evidence="10 12" id="KW-1208">Phospholipid metabolism</keyword>
<comment type="catalytic activity">
    <reaction evidence="12">
        <text>a 1,2-diacyl-sn-glycero-3-phospho-L-serine + H(+) = a 1,2-diacyl-sn-glycero-3-phosphoethanolamine + CO2</text>
        <dbReference type="Rhea" id="RHEA:20828"/>
        <dbReference type="ChEBI" id="CHEBI:15378"/>
        <dbReference type="ChEBI" id="CHEBI:16526"/>
        <dbReference type="ChEBI" id="CHEBI:57262"/>
        <dbReference type="ChEBI" id="CHEBI:64612"/>
        <dbReference type="EC" id="4.1.1.65"/>
    </reaction>
</comment>
<gene>
    <name evidence="12 14" type="primary">psd</name>
    <name evidence="14" type="ORF">NSCAC_0144</name>
</gene>
<keyword evidence="8 12" id="KW-0594">Phospholipid biosynthesis</keyword>
<keyword evidence="13" id="KW-0812">Transmembrane</keyword>